<evidence type="ECO:0000256" key="1">
    <source>
        <dbReference type="SAM" id="MobiDB-lite"/>
    </source>
</evidence>
<evidence type="ECO:0000313" key="3">
    <source>
        <dbReference type="EMBL" id="EXJ16750.1"/>
    </source>
</evidence>
<keyword evidence="4" id="KW-1185">Reference proteome</keyword>
<proteinExistence type="predicted"/>
<feature type="signal peptide" evidence="2">
    <location>
        <begin position="1"/>
        <end position="25"/>
    </location>
</feature>
<feature type="region of interest" description="Disordered" evidence="1">
    <location>
        <begin position="209"/>
        <end position="228"/>
    </location>
</feature>
<evidence type="ECO:0008006" key="5">
    <source>
        <dbReference type="Google" id="ProtNLM"/>
    </source>
</evidence>
<dbReference type="STRING" id="1249627.D779_3427"/>
<dbReference type="Proteomes" id="UP000019460">
    <property type="component" value="Unassembled WGS sequence"/>
</dbReference>
<dbReference type="eggNOG" id="ENOG50317YU">
    <property type="taxonomic scope" value="Bacteria"/>
</dbReference>
<dbReference type="EMBL" id="AONC01000006">
    <property type="protein sequence ID" value="EXJ16750.1"/>
    <property type="molecule type" value="Genomic_DNA"/>
</dbReference>
<feature type="chain" id="PRO_5004930986" description="Carboxypeptidase regulatory-like domain-containing protein" evidence="2">
    <location>
        <begin position="26"/>
        <end position="228"/>
    </location>
</feature>
<keyword evidence="2" id="KW-0732">Signal</keyword>
<gene>
    <name evidence="3" type="ORF">D779_3427</name>
</gene>
<reference evidence="3 4" key="1">
    <citation type="submission" date="2012-11" db="EMBL/GenBank/DDBJ databases">
        <title>Genome assembly of Thiorhodococcus sp. AK35.</title>
        <authorList>
            <person name="Nupur N."/>
            <person name="Khatri I."/>
            <person name="Subramanian S."/>
            <person name="Pinnaka A."/>
        </authorList>
    </citation>
    <scope>NUCLEOTIDE SEQUENCE [LARGE SCALE GENOMIC DNA]</scope>
    <source>
        <strain evidence="3 4">AK35</strain>
    </source>
</reference>
<dbReference type="Gene3D" id="2.60.40.1120">
    <property type="entry name" value="Carboxypeptidase-like, regulatory domain"/>
    <property type="match status" value="1"/>
</dbReference>
<accession>W9W2E6</accession>
<comment type="caution">
    <text evidence="3">The sequence shown here is derived from an EMBL/GenBank/DDBJ whole genome shotgun (WGS) entry which is preliminary data.</text>
</comment>
<organism evidence="3 4">
    <name type="scientific">Imhoffiella purpurea</name>
    <dbReference type="NCBI Taxonomy" id="1249627"/>
    <lineage>
        <taxon>Bacteria</taxon>
        <taxon>Pseudomonadati</taxon>
        <taxon>Pseudomonadota</taxon>
        <taxon>Gammaproteobacteria</taxon>
        <taxon>Chromatiales</taxon>
        <taxon>Chromatiaceae</taxon>
        <taxon>Imhoffiella</taxon>
    </lineage>
</organism>
<dbReference type="OrthoDB" id="5568005at2"/>
<evidence type="ECO:0000313" key="4">
    <source>
        <dbReference type="Proteomes" id="UP000019460"/>
    </source>
</evidence>
<dbReference type="RefSeq" id="WP_043749068.1">
    <property type="nucleotide sequence ID" value="NZ_AONC01000006.1"/>
</dbReference>
<protein>
    <recommendedName>
        <fullName evidence="5">Carboxypeptidase regulatory-like domain-containing protein</fullName>
    </recommendedName>
</protein>
<evidence type="ECO:0000256" key="2">
    <source>
        <dbReference type="SAM" id="SignalP"/>
    </source>
</evidence>
<dbReference type="AlphaFoldDB" id="W9W2E6"/>
<name>W9W2E6_9GAMM</name>
<sequence>MSRVYPMRVSLLLSLLGVLTSAVQAQTAEMRPEPRALETMRSEWAVAPPGASMPEGSRIPEDAVLPEGTVLQEGVTLPPGTILPGGAILPKTAAPVVGEDTGSMPAQALPPSVPAAPEEGEVAGGVPYVSGGIGASGREEMREIRSKFNLRLLFAVQGSGEYLADVKVRIEDAAGPTLLTAVSQGPWFYASLAPGNYRLTVENDGNVQTRDVTVPSTGATDQSFYWSP</sequence>